<evidence type="ECO:0000259" key="1">
    <source>
        <dbReference type="Pfam" id="PF02872"/>
    </source>
</evidence>
<proteinExistence type="predicted"/>
<dbReference type="PANTHER" id="PTHR11575">
    <property type="entry name" value="5'-NUCLEOTIDASE-RELATED"/>
    <property type="match status" value="1"/>
</dbReference>
<dbReference type="EMBL" id="BAAAZI010000016">
    <property type="protein sequence ID" value="GAA4148407.1"/>
    <property type="molecule type" value="Genomic_DNA"/>
</dbReference>
<sequence length="218" mass="24172">MLSIDSKIAEDTAISNYITPYRQQLEAKMNEVIGTSKENMIQNRNLPETLLGNFFTDAMVNIGRNIDPQVDFSMATKDGIRSSIKAGDITVGTIFEFMPFENLLVILELKGSDVLRLAEFIAESNGQPISNAQIVIKGKKLMDFKIAGNTIDPNKTYKLITYDFVANGGDHVRGLDKPVKSVTTKQLVREGLIEYIQGLTKAGKQVESKLDGRVKIIE</sequence>
<dbReference type="Proteomes" id="UP001500101">
    <property type="component" value="Unassembled WGS sequence"/>
</dbReference>
<feature type="domain" description="5'-Nucleotidase C-terminal" evidence="1">
    <location>
        <begin position="32"/>
        <end position="172"/>
    </location>
</feature>
<dbReference type="Gene3D" id="3.90.780.10">
    <property type="entry name" value="5'-Nucleotidase, C-terminal domain"/>
    <property type="match status" value="1"/>
</dbReference>
<dbReference type="PRINTS" id="PR01607">
    <property type="entry name" value="APYRASEFAMLY"/>
</dbReference>
<dbReference type="InterPro" id="IPR006179">
    <property type="entry name" value="5_nucleotidase/apyrase"/>
</dbReference>
<dbReference type="Pfam" id="PF02872">
    <property type="entry name" value="5_nucleotid_C"/>
    <property type="match status" value="1"/>
</dbReference>
<name>A0ABP7Z6R7_9SPHI</name>
<evidence type="ECO:0000313" key="2">
    <source>
        <dbReference type="EMBL" id="GAA4148407.1"/>
    </source>
</evidence>
<organism evidence="2 3">
    <name type="scientific">Sphingobacterium kyonggiense</name>
    <dbReference type="NCBI Taxonomy" id="714075"/>
    <lineage>
        <taxon>Bacteria</taxon>
        <taxon>Pseudomonadati</taxon>
        <taxon>Bacteroidota</taxon>
        <taxon>Sphingobacteriia</taxon>
        <taxon>Sphingobacteriales</taxon>
        <taxon>Sphingobacteriaceae</taxon>
        <taxon>Sphingobacterium</taxon>
    </lineage>
</organism>
<dbReference type="SUPFAM" id="SSF55816">
    <property type="entry name" value="5'-nucleotidase (syn. UDP-sugar hydrolase), C-terminal domain"/>
    <property type="match status" value="1"/>
</dbReference>
<protein>
    <submittedName>
        <fullName evidence="2">5'-nucleotidase</fullName>
    </submittedName>
</protein>
<dbReference type="InterPro" id="IPR008334">
    <property type="entry name" value="5'-Nucleotdase_C"/>
</dbReference>
<comment type="caution">
    <text evidence="2">The sequence shown here is derived from an EMBL/GenBank/DDBJ whole genome shotgun (WGS) entry which is preliminary data.</text>
</comment>
<reference evidence="3" key="1">
    <citation type="journal article" date="2019" name="Int. J. Syst. Evol. Microbiol.">
        <title>The Global Catalogue of Microorganisms (GCM) 10K type strain sequencing project: providing services to taxonomists for standard genome sequencing and annotation.</title>
        <authorList>
            <consortium name="The Broad Institute Genomics Platform"/>
            <consortium name="The Broad Institute Genome Sequencing Center for Infectious Disease"/>
            <person name="Wu L."/>
            <person name="Ma J."/>
        </authorList>
    </citation>
    <scope>NUCLEOTIDE SEQUENCE [LARGE SCALE GENOMIC DNA]</scope>
    <source>
        <strain evidence="3">JCM 16704</strain>
    </source>
</reference>
<dbReference type="PANTHER" id="PTHR11575:SF24">
    <property type="entry name" value="5'-NUCLEOTIDASE"/>
    <property type="match status" value="1"/>
</dbReference>
<keyword evidence="3" id="KW-1185">Reference proteome</keyword>
<dbReference type="InterPro" id="IPR036907">
    <property type="entry name" value="5'-Nucleotdase_C_sf"/>
</dbReference>
<accession>A0ABP7Z6R7</accession>
<gene>
    <name evidence="2" type="ORF">GCM10022216_35170</name>
</gene>
<evidence type="ECO:0000313" key="3">
    <source>
        <dbReference type="Proteomes" id="UP001500101"/>
    </source>
</evidence>